<feature type="binding site" evidence="7">
    <location>
        <position position="171"/>
    </location>
    <ligand>
        <name>3-phosphoshikimate</name>
        <dbReference type="ChEBI" id="CHEBI:145989"/>
    </ligand>
</feature>
<feature type="binding site" evidence="7">
    <location>
        <position position="270"/>
    </location>
    <ligand>
        <name>3-phosphoshikimate</name>
        <dbReference type="ChEBI" id="CHEBI:145989"/>
    </ligand>
</feature>
<dbReference type="PANTHER" id="PTHR21090">
    <property type="entry name" value="AROM/DEHYDROQUINATE SYNTHASE"/>
    <property type="match status" value="1"/>
</dbReference>
<reference evidence="10" key="2">
    <citation type="submission" date="2015-04" db="EMBL/GenBank/DDBJ databases">
        <title>A butyrogenic pathway from the amino acid lysine in a human gut commensal.</title>
        <authorList>
            <person name="de Vos W.M."/>
            <person name="Bui N.T.P."/>
            <person name="Plugge C.M."/>
            <person name="Ritari J."/>
        </authorList>
    </citation>
    <scope>NUCLEOTIDE SEQUENCE [LARGE SCALE GENOMIC DNA]</scope>
    <source>
        <strain evidence="10">AF211</strain>
    </source>
</reference>
<comment type="catalytic activity">
    <reaction evidence="6">
        <text>3-phosphoshikimate + phosphoenolpyruvate = 5-O-(1-carboxyvinyl)-3-phosphoshikimate + phosphate</text>
        <dbReference type="Rhea" id="RHEA:21256"/>
        <dbReference type="ChEBI" id="CHEBI:43474"/>
        <dbReference type="ChEBI" id="CHEBI:57701"/>
        <dbReference type="ChEBI" id="CHEBI:58702"/>
        <dbReference type="ChEBI" id="CHEBI:145989"/>
        <dbReference type="EC" id="2.5.1.19"/>
    </reaction>
    <physiologicalReaction direction="left-to-right" evidence="6">
        <dbReference type="Rhea" id="RHEA:21257"/>
    </physiologicalReaction>
</comment>
<comment type="function">
    <text evidence="7">Catalyzes the transfer of the enolpyruvyl moiety of phosphoenolpyruvate (PEP) to the 5-hydroxyl of shikimate-3-phosphate (S3P) to produce enolpyruvyl shikimate-3-phosphate and inorganic phosphate.</text>
</comment>
<evidence type="ECO:0000313" key="10">
    <source>
        <dbReference type="Proteomes" id="UP000064844"/>
    </source>
</evidence>
<dbReference type="GO" id="GO:0005737">
    <property type="term" value="C:cytoplasm"/>
    <property type="evidence" value="ECO:0007669"/>
    <property type="project" value="UniProtKB-SubCell"/>
</dbReference>
<keyword evidence="5 7" id="KW-0057">Aromatic amino acid biosynthesis</keyword>
<dbReference type="eggNOG" id="COG0128">
    <property type="taxonomic scope" value="Bacteria"/>
</dbReference>
<feature type="binding site" evidence="7">
    <location>
        <position position="145"/>
    </location>
    <ligand>
        <name>3-phosphoshikimate</name>
        <dbReference type="ChEBI" id="CHEBI:145989"/>
    </ligand>
</feature>
<dbReference type="GO" id="GO:0003866">
    <property type="term" value="F:3-phosphoshikimate 1-carboxyvinyltransferase activity"/>
    <property type="evidence" value="ECO:0007669"/>
    <property type="project" value="UniProtKB-UniRule"/>
</dbReference>
<comment type="subunit">
    <text evidence="7">Monomer.</text>
</comment>
<evidence type="ECO:0000256" key="2">
    <source>
        <dbReference type="ARBA" id="ARBA00009948"/>
    </source>
</evidence>
<feature type="binding site" evidence="7">
    <location>
        <position position="20"/>
    </location>
    <ligand>
        <name>3-phosphoshikimate</name>
        <dbReference type="ChEBI" id="CHEBI:145989"/>
    </ligand>
</feature>
<comment type="caution">
    <text evidence="7">Lacks conserved residue(s) required for the propagation of feature annotation.</text>
</comment>
<evidence type="ECO:0000256" key="4">
    <source>
        <dbReference type="ARBA" id="ARBA00022679"/>
    </source>
</evidence>
<evidence type="ECO:0000259" key="8">
    <source>
        <dbReference type="Pfam" id="PF00275"/>
    </source>
</evidence>
<dbReference type="PANTHER" id="PTHR21090:SF5">
    <property type="entry name" value="PENTAFUNCTIONAL AROM POLYPEPTIDE"/>
    <property type="match status" value="1"/>
</dbReference>
<feature type="binding site" evidence="7">
    <location>
        <position position="144"/>
    </location>
    <ligand>
        <name>3-phosphoshikimate</name>
        <dbReference type="ChEBI" id="CHEBI:145989"/>
    </ligand>
</feature>
<feature type="active site" description="Proton acceptor" evidence="7">
    <location>
        <position position="270"/>
    </location>
</feature>
<dbReference type="PIRSF" id="PIRSF000505">
    <property type="entry name" value="EPSPS"/>
    <property type="match status" value="1"/>
</dbReference>
<evidence type="ECO:0000313" key="9">
    <source>
        <dbReference type="EMBL" id="ALP95465.1"/>
    </source>
</evidence>
<dbReference type="UniPathway" id="UPA00053">
    <property type="reaction ID" value="UER00089"/>
</dbReference>
<feature type="binding site" evidence="7">
    <location>
        <position position="20"/>
    </location>
    <ligand>
        <name>phosphoenolpyruvate</name>
        <dbReference type="ChEBI" id="CHEBI:58702"/>
    </ligand>
</feature>
<evidence type="ECO:0000256" key="7">
    <source>
        <dbReference type="HAMAP-Rule" id="MF_00210"/>
    </source>
</evidence>
<comment type="subcellular location">
    <subcellularLocation>
        <location evidence="7">Cytoplasm</location>
    </subcellularLocation>
</comment>
<dbReference type="AlphaFoldDB" id="A0A0S2W807"/>
<keyword evidence="4 7" id="KW-0808">Transferase</keyword>
<feature type="binding site" evidence="7">
    <location>
        <position position="102"/>
    </location>
    <ligand>
        <name>phosphoenolpyruvate</name>
        <dbReference type="ChEBI" id="CHEBI:58702"/>
    </ligand>
</feature>
<accession>A0A0S2W807</accession>
<evidence type="ECO:0000256" key="6">
    <source>
        <dbReference type="ARBA" id="ARBA00044633"/>
    </source>
</evidence>
<comment type="similarity">
    <text evidence="2 7">Belongs to the EPSP synthase family.</text>
</comment>
<keyword evidence="3 7" id="KW-0028">Amino-acid biosynthesis</keyword>
<dbReference type="GO" id="GO:0009073">
    <property type="term" value="P:aromatic amino acid family biosynthetic process"/>
    <property type="evidence" value="ECO:0007669"/>
    <property type="project" value="UniProtKB-KW"/>
</dbReference>
<dbReference type="HAMAP" id="MF_00210">
    <property type="entry name" value="EPSP_synth"/>
    <property type="match status" value="1"/>
</dbReference>
<dbReference type="Pfam" id="PF00275">
    <property type="entry name" value="EPSP_synthase"/>
    <property type="match status" value="1"/>
</dbReference>
<keyword evidence="10" id="KW-1185">Reference proteome</keyword>
<sequence length="388" mass="41317">MDITIAPRLLKGRITPPPSKSQAHRALIAAALAGGGSRIENLADSQDIQATSRCLAALCAPGSGLPLLDCGESGSTLRFLIPLSLVLRGGGRFTGRGRLMERPQEPYFRLFEEKHVCYSLEAGVLTVRGALPSGCYTLPGNVSSQFITGLLYALPLLEGDSDILLTTPLESGGYVDMALDVLERFGVRAVPNGSCAFHVPGGQTYRPHDMAIESDYSQAAFWYAARGLGSQVELQGLNPFSVQGDRCIVEDSASLCGPGEVELDVSQCPDLVPPLAVQAALRPGQTTRIVGAARLRMKESDRLSAVTQVLNALGSRVEEHPDSLTILGVDTLAGGVAVDSHNDHRIAMMAAVATTRAAAPVTIRGAESVRKSYPNFWEDYQRLGGMFL</sequence>
<feature type="domain" description="Enolpyruvate transferase" evidence="8">
    <location>
        <begin position="9"/>
        <end position="378"/>
    </location>
</feature>
<dbReference type="InterPro" id="IPR013792">
    <property type="entry name" value="RNA3'P_cycl/enolpyr_Trfase_a/b"/>
</dbReference>
<evidence type="ECO:0000256" key="5">
    <source>
        <dbReference type="ARBA" id="ARBA00023141"/>
    </source>
</evidence>
<evidence type="ECO:0000256" key="1">
    <source>
        <dbReference type="ARBA" id="ARBA00004811"/>
    </source>
</evidence>
<feature type="binding site" evidence="7">
    <location>
        <position position="298"/>
    </location>
    <ligand>
        <name>3-phosphoshikimate</name>
        <dbReference type="ChEBI" id="CHEBI:145989"/>
    </ligand>
</feature>
<dbReference type="GO" id="GO:0009423">
    <property type="term" value="P:chorismate biosynthetic process"/>
    <property type="evidence" value="ECO:0007669"/>
    <property type="project" value="UniProtKB-UniRule"/>
</dbReference>
<name>A0A0S2W807_9FIRM</name>
<dbReference type="Gene3D" id="3.65.10.10">
    <property type="entry name" value="Enolpyruvate transferase domain"/>
    <property type="match status" value="2"/>
</dbReference>
<dbReference type="PATRIC" id="fig|1297617.4.peg.3155"/>
<dbReference type="SUPFAM" id="SSF55205">
    <property type="entry name" value="EPT/RTPC-like"/>
    <property type="match status" value="1"/>
</dbReference>
<protein>
    <recommendedName>
        <fullName evidence="7">3-phosphoshikimate 1-carboxyvinyltransferase</fullName>
        <ecNumber evidence="7">2.5.1.19</ecNumber>
    </recommendedName>
    <alternativeName>
        <fullName evidence="7">5-enolpyruvylshikimate-3-phosphate synthase</fullName>
        <shortName evidence="7">EPSP synthase</shortName>
        <shortName evidence="7">EPSPS</shortName>
    </alternativeName>
</protein>
<gene>
    <name evidence="7" type="primary">aroA</name>
    <name evidence="9" type="ORF">IB211_03074</name>
</gene>
<dbReference type="STRING" id="1297617.IB211_03074"/>
<feature type="binding site" evidence="7">
    <location>
        <position position="371"/>
    </location>
    <ligand>
        <name>phosphoenolpyruvate</name>
        <dbReference type="ChEBI" id="CHEBI:58702"/>
    </ligand>
</feature>
<organism evidence="9 10">
    <name type="scientific">Intestinimonas butyriciproducens</name>
    <dbReference type="NCBI Taxonomy" id="1297617"/>
    <lineage>
        <taxon>Bacteria</taxon>
        <taxon>Bacillati</taxon>
        <taxon>Bacillota</taxon>
        <taxon>Clostridia</taxon>
        <taxon>Eubacteriales</taxon>
        <taxon>Intestinimonas</taxon>
    </lineage>
</organism>
<proteinExistence type="inferred from homology"/>
<feature type="binding site" evidence="7">
    <location>
        <position position="25"/>
    </location>
    <ligand>
        <name>3-phosphoshikimate</name>
        <dbReference type="ChEBI" id="CHEBI:145989"/>
    </ligand>
</feature>
<dbReference type="EC" id="2.5.1.19" evidence="7"/>
<dbReference type="InterPro" id="IPR006264">
    <property type="entry name" value="EPSP_synthase"/>
</dbReference>
<reference evidence="9 10" key="1">
    <citation type="journal article" date="2015" name="Nat. Commun.">
        <title>Production of butyrate from lysine and the Amadori product fructoselysine by a human gut commensal.</title>
        <authorList>
            <person name="Bui T.P."/>
            <person name="Ritari J."/>
            <person name="Boeren S."/>
            <person name="de Waard P."/>
            <person name="Plugge C.M."/>
            <person name="de Vos W.M."/>
        </authorList>
    </citation>
    <scope>NUCLEOTIDE SEQUENCE [LARGE SCALE GENOMIC DNA]</scope>
    <source>
        <strain evidence="9 10">AF211</strain>
    </source>
</reference>
<dbReference type="RefSeq" id="WP_058118512.1">
    <property type="nucleotide sequence ID" value="NZ_CP011307.1"/>
</dbReference>
<evidence type="ECO:0000256" key="3">
    <source>
        <dbReference type="ARBA" id="ARBA00022605"/>
    </source>
</evidence>
<dbReference type="EMBL" id="CP011307">
    <property type="protein sequence ID" value="ALP95465.1"/>
    <property type="molecule type" value="Genomic_DNA"/>
</dbReference>
<feature type="binding site" evidence="7">
    <location>
        <position position="143"/>
    </location>
    <ligand>
        <name>3-phosphoshikimate</name>
        <dbReference type="ChEBI" id="CHEBI:145989"/>
    </ligand>
</feature>
<dbReference type="GO" id="GO:0008652">
    <property type="term" value="P:amino acid biosynthetic process"/>
    <property type="evidence" value="ECO:0007669"/>
    <property type="project" value="UniProtKB-KW"/>
</dbReference>
<dbReference type="InterPro" id="IPR023193">
    <property type="entry name" value="EPSP_synthase_CS"/>
</dbReference>
<dbReference type="PROSITE" id="PS00885">
    <property type="entry name" value="EPSP_SYNTHASE_2"/>
    <property type="match status" value="1"/>
</dbReference>
<comment type="pathway">
    <text evidence="1 7">Metabolic intermediate biosynthesis; chorismate biosynthesis; chorismate from D-erythrose 4-phosphate and phosphoenolpyruvate: step 6/7.</text>
</comment>
<keyword evidence="7" id="KW-0963">Cytoplasm</keyword>
<feature type="binding site" evidence="7">
    <location>
        <position position="145"/>
    </location>
    <ligand>
        <name>phosphoenolpyruvate</name>
        <dbReference type="ChEBI" id="CHEBI:58702"/>
    </ligand>
</feature>
<dbReference type="KEGG" id="ibu:IB211_03074"/>
<dbReference type="InterPro" id="IPR001986">
    <property type="entry name" value="Enolpyruvate_Tfrase_dom"/>
</dbReference>
<dbReference type="InterPro" id="IPR036968">
    <property type="entry name" value="Enolpyruvate_Tfrase_sf"/>
</dbReference>
<dbReference type="Proteomes" id="UP000064844">
    <property type="component" value="Chromosome"/>
</dbReference>
<feature type="binding site" evidence="7">
    <location>
        <position position="302"/>
    </location>
    <ligand>
        <name>phosphoenolpyruvate</name>
        <dbReference type="ChEBI" id="CHEBI:58702"/>
    </ligand>
</feature>
<feature type="binding site" evidence="7">
    <location>
        <position position="345"/>
    </location>
    <ligand>
        <name>phosphoenolpyruvate</name>
        <dbReference type="ChEBI" id="CHEBI:58702"/>
    </ligand>
</feature>
<feature type="binding site" evidence="7">
    <location>
        <position position="21"/>
    </location>
    <ligand>
        <name>3-phosphoshikimate</name>
        <dbReference type="ChEBI" id="CHEBI:145989"/>
    </ligand>
</feature>
<feature type="binding site" evidence="7">
    <location>
        <position position="74"/>
    </location>
    <ligand>
        <name>phosphoenolpyruvate</name>
        <dbReference type="ChEBI" id="CHEBI:58702"/>
    </ligand>
</feature>